<accession>K3WX13</accession>
<sequence length="400" mass="44909">MMLQNSNEDDVEDEAFDTDAIRMREEYSAWVYRSKCEEFALMIEETNFELEQIAETLRNWSEVAVIERENVVAWEKELNTLLSIPARKKLIADTMLQSALTAYSYVASLSKIQLDVCVANVKESLSVLGQDELPATASDIEDGIQKSRLVRRKSVGVSDALVQVSNMIALVDRDDVYGDDVRGFLKNMKHHCAAEWNTPAANIVLMLKIEPRKDNADSKSNERDFVDEKARVTNHLQRPGSVFKGECLSTTDTTMVRDDEGFLCGFRVDGLVVIEQSKTALKYQQTNLYPLPLCRLYCTKLSNIMDMETREEVKGLSSSENYDSMTAVPLVMLPSLSPYQQPPRVSASVKGNRDNDAILEKVVRLGFSIPAVIPALAQPRRKGRCVTFAIGAPMFPDDED</sequence>
<evidence type="ECO:0000313" key="2">
    <source>
        <dbReference type="Proteomes" id="UP000019132"/>
    </source>
</evidence>
<dbReference type="STRING" id="431595.K3WX13"/>
<proteinExistence type="predicted"/>
<organism evidence="1 2">
    <name type="scientific">Globisporangium ultimum (strain ATCC 200006 / CBS 805.95 / DAOM BR144)</name>
    <name type="common">Pythium ultimum</name>
    <dbReference type="NCBI Taxonomy" id="431595"/>
    <lineage>
        <taxon>Eukaryota</taxon>
        <taxon>Sar</taxon>
        <taxon>Stramenopiles</taxon>
        <taxon>Oomycota</taxon>
        <taxon>Peronosporomycetes</taxon>
        <taxon>Pythiales</taxon>
        <taxon>Pythiaceae</taxon>
        <taxon>Globisporangium</taxon>
    </lineage>
</organism>
<dbReference type="HOGENOM" id="CLU_689815_0_0_1"/>
<dbReference type="InParanoid" id="K3WX13"/>
<dbReference type="Proteomes" id="UP000019132">
    <property type="component" value="Unassembled WGS sequence"/>
</dbReference>
<evidence type="ECO:0000313" key="1">
    <source>
        <dbReference type="EnsemblProtists" id="PYU1_T009511"/>
    </source>
</evidence>
<name>K3WX13_GLOUD</name>
<reference evidence="2" key="2">
    <citation type="submission" date="2010-04" db="EMBL/GenBank/DDBJ databases">
        <authorList>
            <person name="Buell R."/>
            <person name="Hamilton J."/>
            <person name="Hostetler J."/>
        </authorList>
    </citation>
    <scope>NUCLEOTIDE SEQUENCE [LARGE SCALE GENOMIC DNA]</scope>
    <source>
        <strain evidence="2">DAOM:BR144</strain>
    </source>
</reference>
<dbReference type="AlphaFoldDB" id="K3WX13"/>
<reference evidence="2" key="1">
    <citation type="journal article" date="2010" name="Genome Biol.">
        <title>Genome sequence of the necrotrophic plant pathogen Pythium ultimum reveals original pathogenicity mechanisms and effector repertoire.</title>
        <authorList>
            <person name="Levesque C.A."/>
            <person name="Brouwer H."/>
            <person name="Cano L."/>
            <person name="Hamilton J.P."/>
            <person name="Holt C."/>
            <person name="Huitema E."/>
            <person name="Raffaele S."/>
            <person name="Robideau G.P."/>
            <person name="Thines M."/>
            <person name="Win J."/>
            <person name="Zerillo M.M."/>
            <person name="Beakes G.W."/>
            <person name="Boore J.L."/>
            <person name="Busam D."/>
            <person name="Dumas B."/>
            <person name="Ferriera S."/>
            <person name="Fuerstenberg S.I."/>
            <person name="Gachon C.M."/>
            <person name="Gaulin E."/>
            <person name="Govers F."/>
            <person name="Grenville-Briggs L."/>
            <person name="Horner N."/>
            <person name="Hostetler J."/>
            <person name="Jiang R.H."/>
            <person name="Johnson J."/>
            <person name="Krajaejun T."/>
            <person name="Lin H."/>
            <person name="Meijer H.J."/>
            <person name="Moore B."/>
            <person name="Morris P."/>
            <person name="Phuntmart V."/>
            <person name="Puiu D."/>
            <person name="Shetty J."/>
            <person name="Stajich J.E."/>
            <person name="Tripathy S."/>
            <person name="Wawra S."/>
            <person name="van West P."/>
            <person name="Whitty B.R."/>
            <person name="Coutinho P.M."/>
            <person name="Henrissat B."/>
            <person name="Martin F."/>
            <person name="Thomas P.D."/>
            <person name="Tyler B.M."/>
            <person name="De Vries R.P."/>
            <person name="Kamoun S."/>
            <person name="Yandell M."/>
            <person name="Tisserat N."/>
            <person name="Buell C.R."/>
        </authorList>
    </citation>
    <scope>NUCLEOTIDE SEQUENCE</scope>
    <source>
        <strain evidence="2">DAOM:BR144</strain>
    </source>
</reference>
<dbReference type="EnsemblProtists" id="PYU1_T009511">
    <property type="protein sequence ID" value="PYU1_T009511"/>
    <property type="gene ID" value="PYU1_G009493"/>
</dbReference>
<dbReference type="VEuPathDB" id="FungiDB:PYU1_G009493"/>
<dbReference type="eggNOG" id="ENOG502T3YB">
    <property type="taxonomic scope" value="Eukaryota"/>
</dbReference>
<dbReference type="EMBL" id="GL376622">
    <property type="status" value="NOT_ANNOTATED_CDS"/>
    <property type="molecule type" value="Genomic_DNA"/>
</dbReference>
<keyword evidence="2" id="KW-1185">Reference proteome</keyword>
<protein>
    <submittedName>
        <fullName evidence="1">Uncharacterized protein</fullName>
    </submittedName>
</protein>
<reference evidence="1" key="3">
    <citation type="submission" date="2015-02" db="UniProtKB">
        <authorList>
            <consortium name="EnsemblProtists"/>
        </authorList>
    </citation>
    <scope>IDENTIFICATION</scope>
    <source>
        <strain evidence="1">DAOM BR144</strain>
    </source>
</reference>